<dbReference type="RefSeq" id="XP_040631331.1">
    <property type="nucleotide sequence ID" value="XM_040768097.1"/>
</dbReference>
<dbReference type="InterPro" id="IPR009072">
    <property type="entry name" value="Histone-fold"/>
</dbReference>
<evidence type="ECO:0000313" key="3">
    <source>
        <dbReference type="Proteomes" id="UP000030653"/>
    </source>
</evidence>
<reference evidence="2 3" key="1">
    <citation type="journal article" date="2012" name="Science">
        <title>The Paleozoic origin of enzymatic lignin decomposition reconstructed from 31 fungal genomes.</title>
        <authorList>
            <person name="Floudas D."/>
            <person name="Binder M."/>
            <person name="Riley R."/>
            <person name="Barry K."/>
            <person name="Blanchette R.A."/>
            <person name="Henrissat B."/>
            <person name="Martinez A.T."/>
            <person name="Otillar R."/>
            <person name="Spatafora J.W."/>
            <person name="Yadav J.S."/>
            <person name="Aerts A."/>
            <person name="Benoit I."/>
            <person name="Boyd A."/>
            <person name="Carlson A."/>
            <person name="Copeland A."/>
            <person name="Coutinho P.M."/>
            <person name="de Vries R.P."/>
            <person name="Ferreira P."/>
            <person name="Findley K."/>
            <person name="Foster B."/>
            <person name="Gaskell J."/>
            <person name="Glotzer D."/>
            <person name="Gorecki P."/>
            <person name="Heitman J."/>
            <person name="Hesse C."/>
            <person name="Hori C."/>
            <person name="Igarashi K."/>
            <person name="Jurgens J.A."/>
            <person name="Kallen N."/>
            <person name="Kersten P."/>
            <person name="Kohler A."/>
            <person name="Kuees U."/>
            <person name="Kumar T.K.A."/>
            <person name="Kuo A."/>
            <person name="LaButti K."/>
            <person name="Larrondo L.F."/>
            <person name="Lindquist E."/>
            <person name="Ling A."/>
            <person name="Lombard V."/>
            <person name="Lucas S."/>
            <person name="Lundell T."/>
            <person name="Martin R."/>
            <person name="McLaughlin D.J."/>
            <person name="Morgenstern I."/>
            <person name="Morin E."/>
            <person name="Murat C."/>
            <person name="Nagy L.G."/>
            <person name="Nolan M."/>
            <person name="Ohm R.A."/>
            <person name="Patyshakuliyeva A."/>
            <person name="Rokas A."/>
            <person name="Ruiz-Duenas F.J."/>
            <person name="Sabat G."/>
            <person name="Salamov A."/>
            <person name="Samejima M."/>
            <person name="Schmutz J."/>
            <person name="Slot J.C."/>
            <person name="St John F."/>
            <person name="Stenlid J."/>
            <person name="Sun H."/>
            <person name="Sun S."/>
            <person name="Syed K."/>
            <person name="Tsang A."/>
            <person name="Wiebenga A."/>
            <person name="Young D."/>
            <person name="Pisabarro A."/>
            <person name="Eastwood D.C."/>
            <person name="Martin F."/>
            <person name="Cullen D."/>
            <person name="Grigoriev I.V."/>
            <person name="Hibbett D.S."/>
        </authorList>
    </citation>
    <scope>NUCLEOTIDE SEQUENCE [LARGE SCALE GENOMIC DNA]</scope>
    <source>
        <strain evidence="2 3">DJM-731 SS1</strain>
    </source>
</reference>
<feature type="region of interest" description="Disordered" evidence="1">
    <location>
        <begin position="20"/>
        <end position="45"/>
    </location>
</feature>
<feature type="region of interest" description="Disordered" evidence="1">
    <location>
        <begin position="187"/>
        <end position="215"/>
    </location>
</feature>
<accession>M5GDC9</accession>
<dbReference type="GeneID" id="63683159"/>
<dbReference type="EMBL" id="JH795858">
    <property type="protein sequence ID" value="EJU04437.1"/>
    <property type="molecule type" value="Genomic_DNA"/>
</dbReference>
<dbReference type="HOGENOM" id="CLU_1057766_0_0_1"/>
<organism evidence="2 3">
    <name type="scientific">Dacryopinax primogenitus (strain DJM 731)</name>
    <name type="common">Brown rot fungus</name>
    <dbReference type="NCBI Taxonomy" id="1858805"/>
    <lineage>
        <taxon>Eukaryota</taxon>
        <taxon>Fungi</taxon>
        <taxon>Dikarya</taxon>
        <taxon>Basidiomycota</taxon>
        <taxon>Agaricomycotina</taxon>
        <taxon>Dacrymycetes</taxon>
        <taxon>Dacrymycetales</taxon>
        <taxon>Dacrymycetaceae</taxon>
        <taxon>Dacryopinax</taxon>
    </lineage>
</organism>
<dbReference type="Proteomes" id="UP000030653">
    <property type="component" value="Unassembled WGS sequence"/>
</dbReference>
<keyword evidence="3" id="KW-1185">Reference proteome</keyword>
<gene>
    <name evidence="2" type="ORF">DACRYDRAFT_105497</name>
</gene>
<name>M5GDC9_DACPD</name>
<evidence type="ECO:0000313" key="2">
    <source>
        <dbReference type="EMBL" id="EJU04437.1"/>
    </source>
</evidence>
<dbReference type="AlphaFoldDB" id="M5GDC9"/>
<dbReference type="SUPFAM" id="SSF47113">
    <property type="entry name" value="Histone-fold"/>
    <property type="match status" value="1"/>
</dbReference>
<sequence>MKSTAQYSYIVSSASPVVEEITPEPTPEIEDSSHVADASSMGQTESPLGTFTRQTHDFGLFFVDAVHRRLQYRAVTWRKIDSETALFCVSVLQAIVAEVLEMTGDIAHRAGHKTIKAMHLKYAFQEDEALSTLKQAMGCTVVDACANLDESIEEEHIDIKLRDTPPVQSEIVWDNISTRIGRGVKLLGPQGEPVPSTVPYKRDTEDYPPRAQTHSGRTFPTTILTAWQTSSWGCLDALQPMRHFFQRAAPSPRIAWGITARRA</sequence>
<evidence type="ECO:0000256" key="1">
    <source>
        <dbReference type="SAM" id="MobiDB-lite"/>
    </source>
</evidence>
<evidence type="ECO:0008006" key="4">
    <source>
        <dbReference type="Google" id="ProtNLM"/>
    </source>
</evidence>
<proteinExistence type="predicted"/>
<dbReference type="Gene3D" id="1.10.20.10">
    <property type="entry name" value="Histone, subunit A"/>
    <property type="match status" value="1"/>
</dbReference>
<protein>
    <recommendedName>
        <fullName evidence="4">Histone H2A</fullName>
    </recommendedName>
</protein>
<dbReference type="GO" id="GO:0046982">
    <property type="term" value="F:protein heterodimerization activity"/>
    <property type="evidence" value="ECO:0007669"/>
    <property type="project" value="InterPro"/>
</dbReference>